<evidence type="ECO:0000313" key="9">
    <source>
        <dbReference type="EMBL" id="KAF2200785.1"/>
    </source>
</evidence>
<keyword evidence="10" id="KW-1185">Reference proteome</keyword>
<feature type="transmembrane region" description="Helical" evidence="7">
    <location>
        <begin position="69"/>
        <end position="91"/>
    </location>
</feature>
<dbReference type="PANTHER" id="PTHR33048:SF129">
    <property type="entry name" value="INTEGRAL MEMBRANE PROTEIN-RELATED"/>
    <property type="match status" value="1"/>
</dbReference>
<evidence type="ECO:0000256" key="4">
    <source>
        <dbReference type="ARBA" id="ARBA00023136"/>
    </source>
</evidence>
<organism evidence="9 10">
    <name type="scientific">Delitschia confertaspora ATCC 74209</name>
    <dbReference type="NCBI Taxonomy" id="1513339"/>
    <lineage>
        <taxon>Eukaryota</taxon>
        <taxon>Fungi</taxon>
        <taxon>Dikarya</taxon>
        <taxon>Ascomycota</taxon>
        <taxon>Pezizomycotina</taxon>
        <taxon>Dothideomycetes</taxon>
        <taxon>Pleosporomycetidae</taxon>
        <taxon>Pleosporales</taxon>
        <taxon>Delitschiaceae</taxon>
        <taxon>Delitschia</taxon>
    </lineage>
</organism>
<dbReference type="Proteomes" id="UP000799536">
    <property type="component" value="Unassembled WGS sequence"/>
</dbReference>
<evidence type="ECO:0000256" key="2">
    <source>
        <dbReference type="ARBA" id="ARBA00022692"/>
    </source>
</evidence>
<keyword evidence="4 7" id="KW-0472">Membrane</keyword>
<comment type="subcellular location">
    <subcellularLocation>
        <location evidence="1">Membrane</location>
        <topology evidence="1">Multi-pass membrane protein</topology>
    </subcellularLocation>
</comment>
<comment type="similarity">
    <text evidence="5">Belongs to the SAT4 family.</text>
</comment>
<dbReference type="AlphaFoldDB" id="A0A9P4JKF7"/>
<dbReference type="PANTHER" id="PTHR33048">
    <property type="entry name" value="PTH11-LIKE INTEGRAL MEMBRANE PROTEIN (AFU_ORTHOLOGUE AFUA_5G11245)"/>
    <property type="match status" value="1"/>
</dbReference>
<protein>
    <recommendedName>
        <fullName evidence="8">Rhodopsin domain-containing protein</fullName>
    </recommendedName>
</protein>
<gene>
    <name evidence="9" type="ORF">GQ43DRAFT_60387</name>
</gene>
<dbReference type="Pfam" id="PF20684">
    <property type="entry name" value="Fung_rhodopsin"/>
    <property type="match status" value="1"/>
</dbReference>
<feature type="transmembrane region" description="Helical" evidence="7">
    <location>
        <begin position="230"/>
        <end position="252"/>
    </location>
</feature>
<reference evidence="9" key="1">
    <citation type="journal article" date="2020" name="Stud. Mycol.">
        <title>101 Dothideomycetes genomes: a test case for predicting lifestyles and emergence of pathogens.</title>
        <authorList>
            <person name="Haridas S."/>
            <person name="Albert R."/>
            <person name="Binder M."/>
            <person name="Bloem J."/>
            <person name="Labutti K."/>
            <person name="Salamov A."/>
            <person name="Andreopoulos B."/>
            <person name="Baker S."/>
            <person name="Barry K."/>
            <person name="Bills G."/>
            <person name="Bluhm B."/>
            <person name="Cannon C."/>
            <person name="Castanera R."/>
            <person name="Culley D."/>
            <person name="Daum C."/>
            <person name="Ezra D."/>
            <person name="Gonzalez J."/>
            <person name="Henrissat B."/>
            <person name="Kuo A."/>
            <person name="Liang C."/>
            <person name="Lipzen A."/>
            <person name="Lutzoni F."/>
            <person name="Magnuson J."/>
            <person name="Mondo S."/>
            <person name="Nolan M."/>
            <person name="Ohm R."/>
            <person name="Pangilinan J."/>
            <person name="Park H.-J."/>
            <person name="Ramirez L."/>
            <person name="Alfaro M."/>
            <person name="Sun H."/>
            <person name="Tritt A."/>
            <person name="Yoshinaga Y."/>
            <person name="Zwiers L.-H."/>
            <person name="Turgeon B."/>
            <person name="Goodwin S."/>
            <person name="Spatafora J."/>
            <person name="Crous P."/>
            <person name="Grigoriev I."/>
        </authorList>
    </citation>
    <scope>NUCLEOTIDE SEQUENCE</scope>
    <source>
        <strain evidence="9">ATCC 74209</strain>
    </source>
</reference>
<sequence>MAMAGDFPNLSQNITAHWPTPSIHPKRRAWFPAYGISLAVLSTVILYGRLWSHWRKRPGRLKVDEALACVSWLFAVLFTVISVTGTMRYGFDRHIWDASPALYKDAALIQWLSEGAFLFSTCSTKFSVLLFYHQLDSTAHTRTVRRIIYFFITFTGAYLLGSIFYLALLCRPLPDYWMLPNLFHPSPHSCASQHISYPLGGALSAFTTLYCVVIPYLVLGHLPMSRKERLGLHFLFLSGFAVFGAGVVRSIFLSRLPSSTNGDATWNGFNVFVVSQLECQLTLICASLPFLQRYIIRSSARSPSSTSSRRDSVLSRIGSSLSGKIRRPLPVRHRNVREIEISAPRAAPRIPEWEFRTLGPVTTPPRTRSTSPLDVHDYDRYLAGQYGPLPPPKDSKDLFDQYRKERHGGPGWV</sequence>
<evidence type="ECO:0000256" key="6">
    <source>
        <dbReference type="SAM" id="MobiDB-lite"/>
    </source>
</evidence>
<feature type="transmembrane region" description="Helical" evidence="7">
    <location>
        <begin position="147"/>
        <end position="168"/>
    </location>
</feature>
<feature type="compositionally biased region" description="Basic and acidic residues" evidence="6">
    <location>
        <begin position="393"/>
        <end position="403"/>
    </location>
</feature>
<accession>A0A9P4JKF7</accession>
<feature type="transmembrane region" description="Helical" evidence="7">
    <location>
        <begin position="111"/>
        <end position="135"/>
    </location>
</feature>
<comment type="caution">
    <text evidence="9">The sequence shown here is derived from an EMBL/GenBank/DDBJ whole genome shotgun (WGS) entry which is preliminary data.</text>
</comment>
<dbReference type="OrthoDB" id="4525788at2759"/>
<name>A0A9P4JKF7_9PLEO</name>
<evidence type="ECO:0000313" key="10">
    <source>
        <dbReference type="Proteomes" id="UP000799536"/>
    </source>
</evidence>
<feature type="transmembrane region" description="Helical" evidence="7">
    <location>
        <begin position="29"/>
        <end position="48"/>
    </location>
</feature>
<evidence type="ECO:0000256" key="3">
    <source>
        <dbReference type="ARBA" id="ARBA00022989"/>
    </source>
</evidence>
<evidence type="ECO:0000256" key="5">
    <source>
        <dbReference type="ARBA" id="ARBA00038359"/>
    </source>
</evidence>
<dbReference type="InterPro" id="IPR049326">
    <property type="entry name" value="Rhodopsin_dom_fungi"/>
</dbReference>
<dbReference type="GO" id="GO:0016020">
    <property type="term" value="C:membrane"/>
    <property type="evidence" value="ECO:0007669"/>
    <property type="project" value="UniProtKB-SubCell"/>
</dbReference>
<feature type="domain" description="Rhodopsin" evidence="8">
    <location>
        <begin position="49"/>
        <end position="295"/>
    </location>
</feature>
<evidence type="ECO:0000256" key="1">
    <source>
        <dbReference type="ARBA" id="ARBA00004141"/>
    </source>
</evidence>
<keyword evidence="3 7" id="KW-1133">Transmembrane helix</keyword>
<evidence type="ECO:0000256" key="7">
    <source>
        <dbReference type="SAM" id="Phobius"/>
    </source>
</evidence>
<proteinExistence type="inferred from homology"/>
<keyword evidence="2 7" id="KW-0812">Transmembrane</keyword>
<feature type="transmembrane region" description="Helical" evidence="7">
    <location>
        <begin position="195"/>
        <end position="218"/>
    </location>
</feature>
<evidence type="ECO:0000259" key="8">
    <source>
        <dbReference type="Pfam" id="PF20684"/>
    </source>
</evidence>
<feature type="region of interest" description="Disordered" evidence="6">
    <location>
        <begin position="383"/>
        <end position="413"/>
    </location>
</feature>
<dbReference type="EMBL" id="ML994005">
    <property type="protein sequence ID" value="KAF2200785.1"/>
    <property type="molecule type" value="Genomic_DNA"/>
</dbReference>
<dbReference type="InterPro" id="IPR052337">
    <property type="entry name" value="SAT4-like"/>
</dbReference>